<comment type="catalytic activity">
    <reaction evidence="3">
        <text>(R)-mevalonate + 2 NAD(+) + CoA = (3S)-3-hydroxy-3-methylglutaryl-CoA + 2 NADH + 2 H(+)</text>
        <dbReference type="Rhea" id="RHEA:14833"/>
        <dbReference type="ChEBI" id="CHEBI:15378"/>
        <dbReference type="ChEBI" id="CHEBI:36464"/>
        <dbReference type="ChEBI" id="CHEBI:43074"/>
        <dbReference type="ChEBI" id="CHEBI:57287"/>
        <dbReference type="ChEBI" id="CHEBI:57540"/>
        <dbReference type="ChEBI" id="CHEBI:57945"/>
        <dbReference type="EC" id="1.1.1.88"/>
    </reaction>
</comment>
<dbReference type="SUPFAM" id="SSF55035">
    <property type="entry name" value="NAD-binding domain of HMG-CoA reductase"/>
    <property type="match status" value="1"/>
</dbReference>
<accession>A0A1X0VD05</accession>
<comment type="caution">
    <text evidence="4">The sequence shown here is derived from an EMBL/GenBank/DDBJ whole genome shotgun (WGS) entry which is preliminary data.</text>
</comment>
<protein>
    <recommendedName>
        <fullName evidence="3">3-hydroxy-3-methylglutaryl coenzyme A reductase</fullName>
        <shortName evidence="3">HMG-CoA reductase</shortName>
        <ecNumber evidence="3">1.1.1.88</ecNumber>
    </recommendedName>
</protein>
<dbReference type="UniPathway" id="UPA00257">
    <property type="reaction ID" value="UER00367"/>
</dbReference>
<dbReference type="NCBIfam" id="TIGR00532">
    <property type="entry name" value="HMG_CoA_R_NAD"/>
    <property type="match status" value="1"/>
</dbReference>
<dbReference type="STRING" id="33968.BMS77_05910"/>
<comment type="similarity">
    <text evidence="1 3">Belongs to the HMG-CoA reductase family.</text>
</comment>
<dbReference type="eggNOG" id="COG1257">
    <property type="taxonomic scope" value="Bacteria"/>
</dbReference>
<gene>
    <name evidence="4" type="ORF">BMR96_06180</name>
</gene>
<dbReference type="InterPro" id="IPR004553">
    <property type="entry name" value="HMG_CoA_Rdtase_bac-typ"/>
</dbReference>
<dbReference type="InterPro" id="IPR009023">
    <property type="entry name" value="HMG_CoA_Rdtase_NAD(P)-bd_sf"/>
</dbReference>
<dbReference type="RefSeq" id="WP_080519278.1">
    <property type="nucleotide sequence ID" value="NZ_MPLS01000019.1"/>
</dbReference>
<keyword evidence="2 3" id="KW-0560">Oxidoreductase</keyword>
<evidence type="ECO:0000313" key="5">
    <source>
        <dbReference type="Proteomes" id="UP000192288"/>
    </source>
</evidence>
<dbReference type="PANTHER" id="PTHR10572:SF24">
    <property type="entry name" value="3-HYDROXY-3-METHYLGLUTARYL-COENZYME A REDUCTASE"/>
    <property type="match status" value="1"/>
</dbReference>
<dbReference type="GO" id="GO:0140643">
    <property type="term" value="F:hydroxymethylglutaryl-CoA reductase (NADH) activity"/>
    <property type="evidence" value="ECO:0007669"/>
    <property type="project" value="UniProtKB-EC"/>
</dbReference>
<dbReference type="Gene3D" id="1.10.8.660">
    <property type="match status" value="1"/>
</dbReference>
<dbReference type="SUPFAM" id="SSF56542">
    <property type="entry name" value="Substrate-binding domain of HMG-CoA reductase"/>
    <property type="match status" value="1"/>
</dbReference>
<evidence type="ECO:0000256" key="1">
    <source>
        <dbReference type="ARBA" id="ARBA00007661"/>
    </source>
</evidence>
<name>A0A1X0VD05_LEUPS</name>
<dbReference type="EMBL" id="MPLS01000019">
    <property type="protein sequence ID" value="ORI97615.1"/>
    <property type="molecule type" value="Genomic_DNA"/>
</dbReference>
<dbReference type="InterPro" id="IPR009029">
    <property type="entry name" value="HMG_CoA_Rdtase_sub-bd_dom_sf"/>
</dbReference>
<dbReference type="Proteomes" id="UP000192288">
    <property type="component" value="Unassembled WGS sequence"/>
</dbReference>
<evidence type="ECO:0000256" key="3">
    <source>
        <dbReference type="RuleBase" id="RU361219"/>
    </source>
</evidence>
<evidence type="ECO:0000256" key="2">
    <source>
        <dbReference type="ARBA" id="ARBA00023002"/>
    </source>
</evidence>
<evidence type="ECO:0000313" key="4">
    <source>
        <dbReference type="EMBL" id="ORI97615.1"/>
    </source>
</evidence>
<reference evidence="4 5" key="1">
    <citation type="journal article" date="2017" name="Front. Microbiol.">
        <title>Genomic Characterization of Dairy Associated Leuconostoc Species and Diversity of Leuconostocs in Undefined Mixed Mesophilic Starter Cultures.</title>
        <authorList>
            <person name="Frantzen C.A."/>
            <person name="Kot W."/>
            <person name="Pedersen T.B."/>
            <person name="Ardo Y.M."/>
            <person name="Broadbent J.R."/>
            <person name="Neve H."/>
            <person name="Hansen L.H."/>
            <person name="Dal Bello F."/>
            <person name="Ostlie H.M."/>
            <person name="Kleppen H.P."/>
            <person name="Vogensen F.K."/>
            <person name="Holo H."/>
        </authorList>
    </citation>
    <scope>NUCLEOTIDE SEQUENCE [LARGE SCALE GENOMIC DNA]</scope>
    <source>
        <strain evidence="4 5">LMGCF08</strain>
    </source>
</reference>
<dbReference type="GO" id="GO:0004420">
    <property type="term" value="F:hydroxymethylglutaryl-CoA reductase (NADPH) activity"/>
    <property type="evidence" value="ECO:0007669"/>
    <property type="project" value="InterPro"/>
</dbReference>
<dbReference type="Gene3D" id="3.90.770.10">
    <property type="entry name" value="3-hydroxy-3-methylglutaryl-coenzyme A Reductase, Chain A, domain 2"/>
    <property type="match status" value="2"/>
</dbReference>
<dbReference type="InterPro" id="IPR023074">
    <property type="entry name" value="HMG_CoA_Rdtase_cat_sf"/>
</dbReference>
<dbReference type="GO" id="GO:0015936">
    <property type="term" value="P:coenzyme A metabolic process"/>
    <property type="evidence" value="ECO:0007669"/>
    <property type="project" value="InterPro"/>
</dbReference>
<dbReference type="PANTHER" id="PTHR10572">
    <property type="entry name" value="3-HYDROXY-3-METHYLGLUTARYL-COENZYME A REDUCTASE"/>
    <property type="match status" value="1"/>
</dbReference>
<dbReference type="CDD" id="cd00644">
    <property type="entry name" value="HMG-CoA_reductase_classII"/>
    <property type="match status" value="1"/>
</dbReference>
<organism evidence="4 5">
    <name type="scientific">Leuconostoc pseudomesenteroides</name>
    <dbReference type="NCBI Taxonomy" id="33968"/>
    <lineage>
        <taxon>Bacteria</taxon>
        <taxon>Bacillati</taxon>
        <taxon>Bacillota</taxon>
        <taxon>Bacilli</taxon>
        <taxon>Lactobacillales</taxon>
        <taxon>Lactobacillaceae</taxon>
        <taxon>Leuconostoc</taxon>
    </lineage>
</organism>
<sequence length="401" mass="43703">MTKKFYELTPDERLALLAIDDDIRTALSEQQSTVNAQLVENYISDFRVPMGVVRDLLINQQHYQVPMATEEPSVIAAANNGAKMLSAGIDVQIGRTAMIGQMMFVTEKSLADFVQAHRLEIFDIARQARPSIYQRGGGLLDVVVRQVSENETSVDFIIDTKDAMGANIVDTILEAELPLFESFNPLGVILSNYATHQLVTATADIVFERVGGERVARQIVALNHFAQSDPYRATTENKGLFNGVSAVVLATGNDWRAVEASGHAYASRNGQYQALTTWSIKDNQLHGELTMPISVGTVGGAISVLPAAQNALAILGQVNADELRMVIVSVGLAQNLAALKAIVSGGIQQGHMRMQYRALAMQVGAEVSEVKRLVPRLMAEKHVDTELATKILMEIRNESKS</sequence>
<dbReference type="AlphaFoldDB" id="A0A1X0VD05"/>
<dbReference type="InterPro" id="IPR002202">
    <property type="entry name" value="HMG_CoA_Rdtase"/>
</dbReference>
<keyword evidence="3" id="KW-0520">NAD</keyword>
<dbReference type="PROSITE" id="PS50065">
    <property type="entry name" value="HMG_COA_REDUCTASE_4"/>
    <property type="match status" value="1"/>
</dbReference>
<dbReference type="EC" id="1.1.1.88" evidence="3"/>
<dbReference type="PRINTS" id="PR00071">
    <property type="entry name" value="HMGCOARDTASE"/>
</dbReference>
<comment type="pathway">
    <text evidence="3">Metabolic intermediate metabolism; (R)-mevalonate degradation; (S)-3-hydroxy-3-methylglutaryl-CoA from (R)-mevalonate: step 1/1.</text>
</comment>
<proteinExistence type="inferred from homology"/>
<dbReference type="Pfam" id="PF00368">
    <property type="entry name" value="HMG-CoA_red"/>
    <property type="match status" value="1"/>
</dbReference>